<sequence length="136" mass="15297">MAINKRVPLAGKYTNATMIGPAPTTTADTKAAGAAPVVDPSDQSSPHIPLNTCPDQTCPSSPFADWALRAAEGLYGYLRYVETTHEYEEMKRERGSNGMEYLWEDELHLMEDGFFMDTRWRDLFLVLGPPLWWSVL</sequence>
<dbReference type="OrthoDB" id="10332558at2759"/>
<dbReference type="EMBL" id="CAJVRL010000081">
    <property type="protein sequence ID" value="CAG8958085.1"/>
    <property type="molecule type" value="Genomic_DNA"/>
</dbReference>
<organism evidence="1 2">
    <name type="scientific">Hymenoscyphus fraxineus</name>
    <dbReference type="NCBI Taxonomy" id="746836"/>
    <lineage>
        <taxon>Eukaryota</taxon>
        <taxon>Fungi</taxon>
        <taxon>Dikarya</taxon>
        <taxon>Ascomycota</taxon>
        <taxon>Pezizomycotina</taxon>
        <taxon>Leotiomycetes</taxon>
        <taxon>Helotiales</taxon>
        <taxon>Helotiaceae</taxon>
        <taxon>Hymenoscyphus</taxon>
    </lineage>
</organism>
<keyword evidence="2" id="KW-1185">Reference proteome</keyword>
<reference evidence="1" key="1">
    <citation type="submission" date="2021-07" db="EMBL/GenBank/DDBJ databases">
        <authorList>
            <person name="Durling M."/>
        </authorList>
    </citation>
    <scope>NUCLEOTIDE SEQUENCE</scope>
</reference>
<proteinExistence type="predicted"/>
<dbReference type="AlphaFoldDB" id="A0A9N9PWA0"/>
<accession>A0A9N9PWA0</accession>
<comment type="caution">
    <text evidence="1">The sequence shown here is derived from an EMBL/GenBank/DDBJ whole genome shotgun (WGS) entry which is preliminary data.</text>
</comment>
<protein>
    <submittedName>
        <fullName evidence="1">Uncharacterized protein</fullName>
    </submittedName>
</protein>
<evidence type="ECO:0000313" key="2">
    <source>
        <dbReference type="Proteomes" id="UP000696280"/>
    </source>
</evidence>
<dbReference type="Proteomes" id="UP000696280">
    <property type="component" value="Unassembled WGS sequence"/>
</dbReference>
<evidence type="ECO:0000313" key="1">
    <source>
        <dbReference type="EMBL" id="CAG8958085.1"/>
    </source>
</evidence>
<gene>
    <name evidence="1" type="ORF">HYFRA_00000429</name>
</gene>
<name>A0A9N9PWA0_9HELO</name>